<protein>
    <submittedName>
        <fullName evidence="2">BON domain-containing protein</fullName>
    </submittedName>
</protein>
<dbReference type="EMBL" id="WNLA01000016">
    <property type="protein sequence ID" value="MTW04621.1"/>
    <property type="molecule type" value="Genomic_DNA"/>
</dbReference>
<comment type="caution">
    <text evidence="2">The sequence shown here is derived from an EMBL/GenBank/DDBJ whole genome shotgun (WGS) entry which is preliminary data.</text>
</comment>
<proteinExistence type="predicted"/>
<evidence type="ECO:0000313" key="3">
    <source>
        <dbReference type="Proteomes" id="UP000484015"/>
    </source>
</evidence>
<dbReference type="InterPro" id="IPR007055">
    <property type="entry name" value="BON_dom"/>
</dbReference>
<feature type="domain" description="BON" evidence="1">
    <location>
        <begin position="19"/>
        <end position="88"/>
    </location>
</feature>
<dbReference type="AlphaFoldDB" id="A0A6L6Q5R8"/>
<keyword evidence="3" id="KW-1185">Reference proteome</keyword>
<name>A0A6L6Q5R8_9BURK</name>
<dbReference type="Gene3D" id="3.30.1340.30">
    <property type="match status" value="1"/>
</dbReference>
<accession>A0A6L6Q5R8</accession>
<organism evidence="2 3">
    <name type="scientific">Pseudoduganella ginsengisoli</name>
    <dbReference type="NCBI Taxonomy" id="1462440"/>
    <lineage>
        <taxon>Bacteria</taxon>
        <taxon>Pseudomonadati</taxon>
        <taxon>Pseudomonadota</taxon>
        <taxon>Betaproteobacteria</taxon>
        <taxon>Burkholderiales</taxon>
        <taxon>Oxalobacteraceae</taxon>
        <taxon>Telluria group</taxon>
        <taxon>Pseudoduganella</taxon>
    </lineage>
</organism>
<dbReference type="Pfam" id="PF04972">
    <property type="entry name" value="BON"/>
    <property type="match status" value="1"/>
</dbReference>
<evidence type="ECO:0000259" key="1">
    <source>
        <dbReference type="PROSITE" id="PS50914"/>
    </source>
</evidence>
<evidence type="ECO:0000313" key="2">
    <source>
        <dbReference type="EMBL" id="MTW04621.1"/>
    </source>
</evidence>
<gene>
    <name evidence="2" type="ORF">GM668_21345</name>
</gene>
<dbReference type="PROSITE" id="PS50914">
    <property type="entry name" value="BON"/>
    <property type="match status" value="1"/>
</dbReference>
<sequence>MSIPHRTVATSEFPAGTRADSDIQEQLQKELAALVWARQTHPGILVRNGVVNLYGTVTDHRQADALRVAAENVPGVKLVRCHMLWCAPSSAQVFELPEQQSAPPSLS</sequence>
<dbReference type="Proteomes" id="UP000484015">
    <property type="component" value="Unassembled WGS sequence"/>
</dbReference>
<reference evidence="2 3" key="1">
    <citation type="submission" date="2019-11" db="EMBL/GenBank/DDBJ databases">
        <title>Type strains purchased from KCTC, JCM and DSMZ.</title>
        <authorList>
            <person name="Lu H."/>
        </authorList>
    </citation>
    <scope>NUCLEOTIDE SEQUENCE [LARGE SCALE GENOMIC DNA]</scope>
    <source>
        <strain evidence="2 3">KCTC 42409</strain>
    </source>
</reference>